<keyword evidence="3" id="KW-0862">Zinc</keyword>
<dbReference type="GO" id="GO:0005737">
    <property type="term" value="C:cytoplasm"/>
    <property type="evidence" value="ECO:0007669"/>
    <property type="project" value="TreeGrafter"/>
</dbReference>
<evidence type="ECO:0008006" key="8">
    <source>
        <dbReference type="Google" id="ProtNLM"/>
    </source>
</evidence>
<dbReference type="InterPro" id="IPR011032">
    <property type="entry name" value="GroES-like_sf"/>
</dbReference>
<feature type="region of interest" description="Disordered" evidence="5">
    <location>
        <begin position="44"/>
        <end position="85"/>
    </location>
</feature>
<evidence type="ECO:0000256" key="2">
    <source>
        <dbReference type="ARBA" id="ARBA00022723"/>
    </source>
</evidence>
<dbReference type="PANTHER" id="PTHR42940:SF1">
    <property type="entry name" value="ENOYL REDUCTASE (ER) DOMAIN-CONTAINING PROTEIN"/>
    <property type="match status" value="1"/>
</dbReference>
<protein>
    <recommendedName>
        <fullName evidence="8">Enoyl reductase (ER) domain-containing protein</fullName>
    </recommendedName>
</protein>
<dbReference type="Gene3D" id="3.90.180.10">
    <property type="entry name" value="Medium-chain alcohol dehydrogenases, catalytic domain"/>
    <property type="match status" value="1"/>
</dbReference>
<comment type="cofactor">
    <cofactor evidence="1">
        <name>Zn(2+)</name>
        <dbReference type="ChEBI" id="CHEBI:29105"/>
    </cofactor>
</comment>
<evidence type="ECO:0000256" key="3">
    <source>
        <dbReference type="ARBA" id="ARBA00022833"/>
    </source>
</evidence>
<dbReference type="SUPFAM" id="SSF50129">
    <property type="entry name" value="GroES-like"/>
    <property type="match status" value="1"/>
</dbReference>
<dbReference type="STRING" id="2060905.A0A2B7X295"/>
<dbReference type="Gene3D" id="3.40.50.720">
    <property type="entry name" value="NAD(P)-binding Rossmann-like Domain"/>
    <property type="match status" value="1"/>
</dbReference>
<evidence type="ECO:0000256" key="5">
    <source>
        <dbReference type="SAM" id="MobiDB-lite"/>
    </source>
</evidence>
<evidence type="ECO:0000256" key="1">
    <source>
        <dbReference type="ARBA" id="ARBA00001947"/>
    </source>
</evidence>
<evidence type="ECO:0000256" key="4">
    <source>
        <dbReference type="ARBA" id="ARBA00023002"/>
    </source>
</evidence>
<dbReference type="EMBL" id="PDNC01000051">
    <property type="protein sequence ID" value="PGH03166.1"/>
    <property type="molecule type" value="Genomic_DNA"/>
</dbReference>
<dbReference type="OrthoDB" id="1879366at2759"/>
<evidence type="ECO:0000313" key="6">
    <source>
        <dbReference type="EMBL" id="PGH03166.1"/>
    </source>
</evidence>
<reference evidence="6 7" key="1">
    <citation type="submission" date="2017-10" db="EMBL/GenBank/DDBJ databases">
        <title>Comparative genomics in systemic dimorphic fungi from Ajellomycetaceae.</title>
        <authorList>
            <person name="Munoz J.F."/>
            <person name="Mcewen J.G."/>
            <person name="Clay O.K."/>
            <person name="Cuomo C.A."/>
        </authorList>
    </citation>
    <scope>NUCLEOTIDE SEQUENCE [LARGE SCALE GENOMIC DNA]</scope>
    <source>
        <strain evidence="6 7">UAMH130</strain>
    </source>
</reference>
<dbReference type="SUPFAM" id="SSF51735">
    <property type="entry name" value="NAD(P)-binding Rossmann-fold domains"/>
    <property type="match status" value="1"/>
</dbReference>
<dbReference type="PANTHER" id="PTHR42940">
    <property type="entry name" value="ALCOHOL DEHYDROGENASE 1-RELATED"/>
    <property type="match status" value="1"/>
</dbReference>
<organism evidence="6 7">
    <name type="scientific">Blastomyces parvus</name>
    <dbReference type="NCBI Taxonomy" id="2060905"/>
    <lineage>
        <taxon>Eukaryota</taxon>
        <taxon>Fungi</taxon>
        <taxon>Dikarya</taxon>
        <taxon>Ascomycota</taxon>
        <taxon>Pezizomycotina</taxon>
        <taxon>Eurotiomycetes</taxon>
        <taxon>Eurotiomycetidae</taxon>
        <taxon>Onygenales</taxon>
        <taxon>Ajellomycetaceae</taxon>
        <taxon>Blastomyces</taxon>
    </lineage>
</organism>
<accession>A0A2B7X295</accession>
<name>A0A2B7X295_9EURO</name>
<dbReference type="InterPro" id="IPR036291">
    <property type="entry name" value="NAD(P)-bd_dom_sf"/>
</dbReference>
<dbReference type="GO" id="GO:0046872">
    <property type="term" value="F:metal ion binding"/>
    <property type="evidence" value="ECO:0007669"/>
    <property type="project" value="UniProtKB-KW"/>
</dbReference>
<comment type="caution">
    <text evidence="6">The sequence shown here is derived from an EMBL/GenBank/DDBJ whole genome shotgun (WGS) entry which is preliminary data.</text>
</comment>
<proteinExistence type="predicted"/>
<dbReference type="Proteomes" id="UP000224080">
    <property type="component" value="Unassembled WGS sequence"/>
</dbReference>
<keyword evidence="4" id="KW-0560">Oxidoreductase</keyword>
<gene>
    <name evidence="6" type="ORF">GX51_04201</name>
</gene>
<dbReference type="GO" id="GO:0004022">
    <property type="term" value="F:alcohol dehydrogenase (NAD+) activity"/>
    <property type="evidence" value="ECO:0007669"/>
    <property type="project" value="TreeGrafter"/>
</dbReference>
<sequence>MTAKKRRLPSIGNLQHAIKTMKLSPPTTPDHEIPTACNAGVDNSPTGMQGLQSLPDPGFSPRTDAEMTTPNRNFSAAEESGNETDEMEISEPTNQNLVIPKTCKAGVVVNRGENYSIKIVSVKVPEPGMPGLTHNANNDVRSPGHEGVGVVVKLGSHLKDSIKVGTRVGIGLVWRDNARGKWDPGPNKWIEARETLLLTGIDGPQYITIPLTSVIRIPDGVSDETAACLICYGGSIYKAFEDSECPKGDWALIAAGNANQNSLAAQIAHALELNPIVLADHSQKELCHGMGVKHFVADGDSDWPNKLFELTGENVQLSLFPLLADGNKNSYPPHKQVTAPDLLNLSGEVDNPFYTWRTGGWNPNNALRYLKGPPLGRISSPTINYTGKVLDLAAKHLVTQKYVKRPFSELAEAIRDVESQKVQACVLLDFSR</sequence>
<evidence type="ECO:0000313" key="7">
    <source>
        <dbReference type="Proteomes" id="UP000224080"/>
    </source>
</evidence>
<dbReference type="AlphaFoldDB" id="A0A2B7X295"/>
<keyword evidence="7" id="KW-1185">Reference proteome</keyword>
<keyword evidence="2" id="KW-0479">Metal-binding</keyword>